<name>A0ACB5TMK9_CANBO</name>
<proteinExistence type="predicted"/>
<dbReference type="EMBL" id="BSXV01000714">
    <property type="protein sequence ID" value="GME90317.1"/>
    <property type="molecule type" value="Genomic_DNA"/>
</dbReference>
<evidence type="ECO:0000313" key="1">
    <source>
        <dbReference type="EMBL" id="GME90317.1"/>
    </source>
</evidence>
<dbReference type="Proteomes" id="UP001165101">
    <property type="component" value="Unassembled WGS sequence"/>
</dbReference>
<comment type="caution">
    <text evidence="1">The sequence shown here is derived from an EMBL/GenBank/DDBJ whole genome shotgun (WGS) entry which is preliminary data.</text>
</comment>
<reference evidence="1" key="1">
    <citation type="submission" date="2023-04" db="EMBL/GenBank/DDBJ databases">
        <title>Candida boidinii NBRC 1967.</title>
        <authorList>
            <person name="Ichikawa N."/>
            <person name="Sato H."/>
            <person name="Tonouchi N."/>
        </authorList>
    </citation>
    <scope>NUCLEOTIDE SEQUENCE</scope>
    <source>
        <strain evidence="1">NBRC 1967</strain>
    </source>
</reference>
<protein>
    <submittedName>
        <fullName evidence="1">Unnamed protein product</fullName>
    </submittedName>
</protein>
<evidence type="ECO:0000313" key="2">
    <source>
        <dbReference type="Proteomes" id="UP001165101"/>
    </source>
</evidence>
<gene>
    <name evidence="1" type="ORF">Cboi01_000179400</name>
</gene>
<keyword evidence="2" id="KW-1185">Reference proteome</keyword>
<accession>A0ACB5TMK9</accession>
<organism evidence="1 2">
    <name type="scientific">Candida boidinii</name>
    <name type="common">Yeast</name>
    <dbReference type="NCBI Taxonomy" id="5477"/>
    <lineage>
        <taxon>Eukaryota</taxon>
        <taxon>Fungi</taxon>
        <taxon>Dikarya</taxon>
        <taxon>Ascomycota</taxon>
        <taxon>Saccharomycotina</taxon>
        <taxon>Pichiomycetes</taxon>
        <taxon>Pichiales</taxon>
        <taxon>Pichiaceae</taxon>
        <taxon>Ogataea</taxon>
        <taxon>Ogataea/Candida clade</taxon>
    </lineage>
</organism>
<sequence length="389" mass="46327">MINKNYQYDDEDNDEDGDETRSELYAKIRHNLVKFERVDYAEFYNEPIDRINDDVCDFTYRDSEDSMYGDGDNEFINFGVTNDNSRQSSRYPFTKSYDDPFEDDFIVNKEKFKSNGEIMLDENNDFGNAINFLNKYDDILPNEKLYKIIKFMFLLNIDLLIKTIKVSIKLIEFFKPIFQIIFIEMIKLNEKYQILNSLFNFFISFILQIIMFLKEGIEDEEGISNLIFNKLSQLNKEVGGNTEFFESKGMGIINENEYPKKKKLRYVKPKSRDYRGCKKRKTKSRSSYTPHGISRKENMVSNEEKNDLFFFDEGLSDMYDYKSKKQHDTYNVYPSMYNRNKDLTNNNNNDTYSKKLFNLTMRKAGEYLLQSQFNDIKTDNKGNNSGYYY</sequence>